<evidence type="ECO:0000256" key="7">
    <source>
        <dbReference type="ARBA" id="ARBA00022741"/>
    </source>
</evidence>
<gene>
    <name evidence="13" type="primary">cysS</name>
    <name evidence="15" type="ORF">E3W66_03235</name>
</gene>
<feature type="binding site" evidence="13">
    <location>
        <position position="240"/>
    </location>
    <ligand>
        <name>Zn(2+)</name>
        <dbReference type="ChEBI" id="CHEBI:29105"/>
    </ligand>
</feature>
<keyword evidence="5 13" id="KW-0436">Ligase</keyword>
<dbReference type="InterPro" id="IPR032678">
    <property type="entry name" value="tRNA-synt_1_cat_dom"/>
</dbReference>
<reference evidence="15 16" key="1">
    <citation type="submission" date="2019-03" db="EMBL/GenBank/DDBJ databases">
        <title>Draft genome of Gammaproteobacteria bacterium LSUCC0057, a member of the SAR92 clade.</title>
        <authorList>
            <person name="Lanclos V.C."/>
            <person name="Doiron C."/>
            <person name="Henson M.W."/>
            <person name="Thrash J.C."/>
        </authorList>
    </citation>
    <scope>NUCLEOTIDE SEQUENCE [LARGE SCALE GENOMIC DNA]</scope>
    <source>
        <strain evidence="15 16">LSUCC0057</strain>
    </source>
</reference>
<evidence type="ECO:0000259" key="14">
    <source>
        <dbReference type="SMART" id="SM00840"/>
    </source>
</evidence>
<keyword evidence="16" id="KW-1185">Reference proteome</keyword>
<dbReference type="GO" id="GO:0006423">
    <property type="term" value="P:cysteinyl-tRNA aminoacylation"/>
    <property type="evidence" value="ECO:0007669"/>
    <property type="project" value="UniProtKB-UniRule"/>
</dbReference>
<dbReference type="OrthoDB" id="9815130at2"/>
<feature type="short sequence motif" description="'KMSKS' region" evidence="13">
    <location>
        <begin position="269"/>
        <end position="273"/>
    </location>
</feature>
<dbReference type="GO" id="GO:0008270">
    <property type="term" value="F:zinc ion binding"/>
    <property type="evidence" value="ECO:0007669"/>
    <property type="project" value="UniProtKB-UniRule"/>
</dbReference>
<evidence type="ECO:0000256" key="5">
    <source>
        <dbReference type="ARBA" id="ARBA00022598"/>
    </source>
</evidence>
<dbReference type="FunFam" id="3.40.50.620:FF:000068">
    <property type="entry name" value="Cysteine--tRNA ligase"/>
    <property type="match status" value="1"/>
</dbReference>
<dbReference type="Proteomes" id="UP000298133">
    <property type="component" value="Unassembled WGS sequence"/>
</dbReference>
<dbReference type="SUPFAM" id="SSF47323">
    <property type="entry name" value="Anticodon-binding domain of a subclass of class I aminoacyl-tRNA synthetases"/>
    <property type="match status" value="1"/>
</dbReference>
<evidence type="ECO:0000256" key="10">
    <source>
        <dbReference type="ARBA" id="ARBA00022917"/>
    </source>
</evidence>
<keyword evidence="7 13" id="KW-0547">Nucleotide-binding</keyword>
<feature type="domain" description="Cysteinyl-tRNA synthetase class Ia DALR" evidence="14">
    <location>
        <begin position="343"/>
        <end position="401"/>
    </location>
</feature>
<name>A0A4Y8UKR2_9GAMM</name>
<feature type="binding site" evidence="13">
    <location>
        <position position="31"/>
    </location>
    <ligand>
        <name>Zn(2+)</name>
        <dbReference type="ChEBI" id="CHEBI:29105"/>
    </ligand>
</feature>
<comment type="similarity">
    <text evidence="2 13">Belongs to the class-I aminoacyl-tRNA synthetase family.</text>
</comment>
<dbReference type="InterPro" id="IPR056411">
    <property type="entry name" value="CysS_C"/>
</dbReference>
<feature type="binding site" evidence="13">
    <location>
        <position position="272"/>
    </location>
    <ligand>
        <name>ATP</name>
        <dbReference type="ChEBI" id="CHEBI:30616"/>
    </ligand>
</feature>
<sequence length="460" mass="50313">MESVLQLYNTASRSKQPFVPQSAERVTMYVCGPTVYNRVHIGNARPAVIFDTLYRLLKQRHGRVDYARNITDIDDKIIQAAAANNESTAALTARYTQAYFDDMAALNNLPPPIVPLATDHLAEMIALVAQLIDSGHAYVAQSHVLFDVESMANYGALSGRSLDEMLAGARVEVASYKRHPGDFVLWKPSSAEQPGWQSPWGRGRPGWHLECSAMIEKHLGTTIDIHGGGQDLIFPHHENEIAQSCCAHGGQPLANFWLHNGFINIDGEKMSKSLGNFKTVEELLTLYRGEVLRYALLAAHYRSEANFSGDLLEQAQSSLDSLYTALRSAADVPAQPFAVAASAGYAALCDDLNTPAALGELHRLARLLNSCADDAKPAAKGELLAVAELLGLLDCDPEQWFTAARFEGAISAEQIEALIAERGAAKQAREFARADQIRQQLLDAGVVLEDSRTGTSWRRE</sequence>
<dbReference type="SMART" id="SM00840">
    <property type="entry name" value="DALR_2"/>
    <property type="match status" value="1"/>
</dbReference>
<dbReference type="InterPro" id="IPR015803">
    <property type="entry name" value="Cys-tRNA-ligase"/>
</dbReference>
<evidence type="ECO:0000256" key="6">
    <source>
        <dbReference type="ARBA" id="ARBA00022723"/>
    </source>
</evidence>
<dbReference type="Pfam" id="PF23493">
    <property type="entry name" value="CysS_C"/>
    <property type="match status" value="1"/>
</dbReference>
<dbReference type="NCBIfam" id="TIGR00435">
    <property type="entry name" value="cysS"/>
    <property type="match status" value="1"/>
</dbReference>
<evidence type="ECO:0000256" key="4">
    <source>
        <dbReference type="ARBA" id="ARBA00022490"/>
    </source>
</evidence>
<keyword evidence="11 13" id="KW-0030">Aminoacyl-tRNA synthetase</keyword>
<proteinExistence type="inferred from homology"/>
<feature type="binding site" evidence="13">
    <location>
        <position position="211"/>
    </location>
    <ligand>
        <name>Zn(2+)</name>
        <dbReference type="ChEBI" id="CHEBI:29105"/>
    </ligand>
</feature>
<dbReference type="InterPro" id="IPR009080">
    <property type="entry name" value="tRNAsynth_Ia_anticodon-bd"/>
</dbReference>
<accession>A0A4Y8UKR2</accession>
<evidence type="ECO:0000256" key="11">
    <source>
        <dbReference type="ARBA" id="ARBA00023146"/>
    </source>
</evidence>
<dbReference type="EC" id="6.1.1.16" evidence="13"/>
<evidence type="ECO:0000256" key="1">
    <source>
        <dbReference type="ARBA" id="ARBA00004496"/>
    </source>
</evidence>
<feature type="binding site" evidence="13">
    <location>
        <position position="236"/>
    </location>
    <ligand>
        <name>Zn(2+)</name>
        <dbReference type="ChEBI" id="CHEBI:29105"/>
    </ligand>
</feature>
<evidence type="ECO:0000256" key="12">
    <source>
        <dbReference type="ARBA" id="ARBA00047398"/>
    </source>
</evidence>
<protein>
    <recommendedName>
        <fullName evidence="13">Cysteine--tRNA ligase</fullName>
        <ecNumber evidence="13">6.1.1.16</ecNumber>
    </recommendedName>
    <alternativeName>
        <fullName evidence="13">Cysteinyl-tRNA synthetase</fullName>
        <shortName evidence="13">CysRS</shortName>
    </alternativeName>
</protein>
<keyword evidence="4 13" id="KW-0963">Cytoplasm</keyword>
<dbReference type="CDD" id="cd00672">
    <property type="entry name" value="CysRS_core"/>
    <property type="match status" value="1"/>
</dbReference>
<evidence type="ECO:0000256" key="9">
    <source>
        <dbReference type="ARBA" id="ARBA00022840"/>
    </source>
</evidence>
<keyword evidence="6 13" id="KW-0479">Metal-binding</keyword>
<dbReference type="PANTHER" id="PTHR10890:SF3">
    <property type="entry name" value="CYSTEINE--TRNA LIGASE, CYTOPLASMIC"/>
    <property type="match status" value="1"/>
</dbReference>
<comment type="subcellular location">
    <subcellularLocation>
        <location evidence="1 13">Cytoplasm</location>
    </subcellularLocation>
</comment>
<evidence type="ECO:0000256" key="8">
    <source>
        <dbReference type="ARBA" id="ARBA00022833"/>
    </source>
</evidence>
<dbReference type="Gene3D" id="3.40.50.620">
    <property type="entry name" value="HUPs"/>
    <property type="match status" value="1"/>
</dbReference>
<dbReference type="GO" id="GO:0004817">
    <property type="term" value="F:cysteine-tRNA ligase activity"/>
    <property type="evidence" value="ECO:0007669"/>
    <property type="project" value="UniProtKB-UniRule"/>
</dbReference>
<dbReference type="GO" id="GO:0005829">
    <property type="term" value="C:cytosol"/>
    <property type="evidence" value="ECO:0007669"/>
    <property type="project" value="TreeGrafter"/>
</dbReference>
<dbReference type="HAMAP" id="MF_00041">
    <property type="entry name" value="Cys_tRNA_synth"/>
    <property type="match status" value="1"/>
</dbReference>
<dbReference type="AlphaFoldDB" id="A0A4Y8UKR2"/>
<comment type="catalytic activity">
    <reaction evidence="12 13">
        <text>tRNA(Cys) + L-cysteine + ATP = L-cysteinyl-tRNA(Cys) + AMP + diphosphate</text>
        <dbReference type="Rhea" id="RHEA:17773"/>
        <dbReference type="Rhea" id="RHEA-COMP:9661"/>
        <dbReference type="Rhea" id="RHEA-COMP:9679"/>
        <dbReference type="ChEBI" id="CHEBI:30616"/>
        <dbReference type="ChEBI" id="CHEBI:33019"/>
        <dbReference type="ChEBI" id="CHEBI:35235"/>
        <dbReference type="ChEBI" id="CHEBI:78442"/>
        <dbReference type="ChEBI" id="CHEBI:78517"/>
        <dbReference type="ChEBI" id="CHEBI:456215"/>
        <dbReference type="EC" id="6.1.1.16"/>
    </reaction>
</comment>
<dbReference type="EMBL" id="SPIA01000001">
    <property type="protein sequence ID" value="TFH68972.1"/>
    <property type="molecule type" value="Genomic_DNA"/>
</dbReference>
<keyword evidence="9 13" id="KW-0067">ATP-binding</keyword>
<dbReference type="InterPro" id="IPR014729">
    <property type="entry name" value="Rossmann-like_a/b/a_fold"/>
</dbReference>
<comment type="caution">
    <text evidence="15">The sequence shown here is derived from an EMBL/GenBank/DDBJ whole genome shotgun (WGS) entry which is preliminary data.</text>
</comment>
<evidence type="ECO:0000256" key="2">
    <source>
        <dbReference type="ARBA" id="ARBA00005594"/>
    </source>
</evidence>
<dbReference type="Gene3D" id="1.20.120.1910">
    <property type="entry name" value="Cysteine-tRNA ligase, C-terminal anti-codon recognition domain"/>
    <property type="match status" value="1"/>
</dbReference>
<comment type="subunit">
    <text evidence="3 13">Monomer.</text>
</comment>
<dbReference type="Pfam" id="PF01406">
    <property type="entry name" value="tRNA-synt_1e"/>
    <property type="match status" value="1"/>
</dbReference>
<dbReference type="InterPro" id="IPR015273">
    <property type="entry name" value="Cys-tRNA-synt_Ia_DALR"/>
</dbReference>
<dbReference type="PRINTS" id="PR00983">
    <property type="entry name" value="TRNASYNTHCYS"/>
</dbReference>
<keyword evidence="8 13" id="KW-0862">Zinc</keyword>
<dbReference type="Pfam" id="PF09190">
    <property type="entry name" value="DALR_2"/>
    <property type="match status" value="1"/>
</dbReference>
<evidence type="ECO:0000313" key="16">
    <source>
        <dbReference type="Proteomes" id="UP000298133"/>
    </source>
</evidence>
<dbReference type="PANTHER" id="PTHR10890">
    <property type="entry name" value="CYSTEINYL-TRNA SYNTHETASE"/>
    <property type="match status" value="1"/>
</dbReference>
<dbReference type="InterPro" id="IPR024909">
    <property type="entry name" value="Cys-tRNA/MSH_ligase"/>
</dbReference>
<evidence type="ECO:0000256" key="3">
    <source>
        <dbReference type="ARBA" id="ARBA00011245"/>
    </source>
</evidence>
<dbReference type="SUPFAM" id="SSF52374">
    <property type="entry name" value="Nucleotidylyl transferase"/>
    <property type="match status" value="1"/>
</dbReference>
<organism evidence="15 16">
    <name type="scientific">Gammaproteobacteria bacterium LSUCC0057</name>
    <dbReference type="NCBI Taxonomy" id="2559237"/>
    <lineage>
        <taxon>Bacteria</taxon>
        <taxon>Pseudomonadati</taxon>
        <taxon>Pseudomonadota</taxon>
        <taxon>Gammaproteobacteria</taxon>
        <taxon>Cellvibrionales</taxon>
        <taxon>Porticoccaceae</taxon>
        <taxon>SAR92 clade</taxon>
    </lineage>
</organism>
<evidence type="ECO:0000313" key="15">
    <source>
        <dbReference type="EMBL" id="TFH68972.1"/>
    </source>
</evidence>
<evidence type="ECO:0000256" key="13">
    <source>
        <dbReference type="HAMAP-Rule" id="MF_00041"/>
    </source>
</evidence>
<feature type="short sequence motif" description="'HIGH' region" evidence="13">
    <location>
        <begin position="33"/>
        <end position="43"/>
    </location>
</feature>
<keyword evidence="10 13" id="KW-0648">Protein biosynthesis</keyword>
<dbReference type="GO" id="GO:0005524">
    <property type="term" value="F:ATP binding"/>
    <property type="evidence" value="ECO:0007669"/>
    <property type="project" value="UniProtKB-UniRule"/>
</dbReference>
<comment type="cofactor">
    <cofactor evidence="13">
        <name>Zn(2+)</name>
        <dbReference type="ChEBI" id="CHEBI:29105"/>
    </cofactor>
    <text evidence="13">Binds 1 zinc ion per subunit.</text>
</comment>